<dbReference type="GO" id="GO:0004175">
    <property type="term" value="F:endopeptidase activity"/>
    <property type="evidence" value="ECO:0007669"/>
    <property type="project" value="TreeGrafter"/>
</dbReference>
<feature type="compositionally biased region" description="Basic residues" evidence="6">
    <location>
        <begin position="540"/>
        <end position="552"/>
    </location>
</feature>
<evidence type="ECO:0000256" key="1">
    <source>
        <dbReference type="ARBA" id="ARBA00009179"/>
    </source>
</evidence>
<evidence type="ECO:0000313" key="9">
    <source>
        <dbReference type="Proteomes" id="UP000249891"/>
    </source>
</evidence>
<accession>A0A2X2R8I1</accession>
<reference evidence="8 9" key="1">
    <citation type="submission" date="2018-06" db="EMBL/GenBank/DDBJ databases">
        <authorList>
            <consortium name="Pathogen Informatics"/>
            <person name="Doyle S."/>
        </authorList>
    </citation>
    <scope>NUCLEOTIDE SEQUENCE [LARGE SCALE GENOMIC DNA]</scope>
    <source>
        <strain evidence="8 9">NCTC11546</strain>
    </source>
</reference>
<evidence type="ECO:0000256" key="6">
    <source>
        <dbReference type="SAM" id="MobiDB-lite"/>
    </source>
</evidence>
<dbReference type="Gene3D" id="2.30.42.10">
    <property type="match status" value="1"/>
</dbReference>
<dbReference type="Pfam" id="PF03572">
    <property type="entry name" value="Peptidase_S41"/>
    <property type="match status" value="1"/>
</dbReference>
<dbReference type="InterPro" id="IPR001478">
    <property type="entry name" value="PDZ"/>
</dbReference>
<dbReference type="InterPro" id="IPR029045">
    <property type="entry name" value="ClpP/crotonase-like_dom_sf"/>
</dbReference>
<dbReference type="GO" id="GO:0006508">
    <property type="term" value="P:proteolysis"/>
    <property type="evidence" value="ECO:0007669"/>
    <property type="project" value="UniProtKB-KW"/>
</dbReference>
<feature type="domain" description="Tail specific protease" evidence="7">
    <location>
        <begin position="175"/>
        <end position="369"/>
    </location>
</feature>
<dbReference type="SUPFAM" id="SSF50156">
    <property type="entry name" value="PDZ domain-like"/>
    <property type="match status" value="1"/>
</dbReference>
<dbReference type="CDD" id="cd07560">
    <property type="entry name" value="Peptidase_S41_CPP"/>
    <property type="match status" value="1"/>
</dbReference>
<comment type="similarity">
    <text evidence="1 5">Belongs to the peptidase S41A family.</text>
</comment>
<dbReference type="EC" id="3.4.21.-" evidence="8"/>
<dbReference type="RefSeq" id="WP_128090910.1">
    <property type="nucleotide sequence ID" value="NZ_UARG01000017.1"/>
</dbReference>
<keyword evidence="3 5" id="KW-0378">Hydrolase</keyword>
<dbReference type="Pfam" id="PF13180">
    <property type="entry name" value="PDZ_2"/>
    <property type="match status" value="1"/>
</dbReference>
<sequence length="552" mass="62703">MKNKHYILPIFIGLSLALGLVLGRQLANFYIPKPPLPVPMPITDIDTVQENPYKVKLNRLIDYIEEDYVDKVNTDSIVDLTINSILRKLDPHSTYISKSDIQEVAETMSGKFVGVGISFYMYKDTIAVIKPIEGSDAMHKGIRFGDRILIAGKDTLFKKHLNTDKIKNILKGEMGSKVDLTIYRKSKDSLFKIGIERKFIPIKSIDCFYKVNDTLGYIRMNRFAETTNDEFDSALKALEKEGINSLILDLRNNSGGFLNVGIQIADEFLAKDKMIVFTKNNRKEIEETYSTAGGLFENKPIFVLVNENSASASEIVAGALQDNDRGVIVGRRTFGKGLVQSEMPLPDGSAVRLTTARYYTPTGRSIQKPYNLRHQRRSFQIDNATVPDSLKFTTPKGKVVYGGGGIYPDVYVPIDMKPETYMVNEVLNSGLTNFFLFEYLDSHPSQNHKPQKSYFIGGYKVPKEMLNAFSKFLKERKINIDFKRNSNDISKYLKANLAEIWFNDNVAGLIRNQGDFYIESCLHYYKQKHPKNSTENPTKVVRRKAKKPIKRV</sequence>
<dbReference type="InterPro" id="IPR036034">
    <property type="entry name" value="PDZ_sf"/>
</dbReference>
<dbReference type="GO" id="GO:0007165">
    <property type="term" value="P:signal transduction"/>
    <property type="evidence" value="ECO:0007669"/>
    <property type="project" value="TreeGrafter"/>
</dbReference>
<dbReference type="PANTHER" id="PTHR32060:SF30">
    <property type="entry name" value="CARBOXY-TERMINAL PROCESSING PROTEASE CTPA"/>
    <property type="match status" value="1"/>
</dbReference>
<dbReference type="NCBIfam" id="TIGR00225">
    <property type="entry name" value="prc"/>
    <property type="match status" value="1"/>
</dbReference>
<feature type="region of interest" description="Disordered" evidence="6">
    <location>
        <begin position="529"/>
        <end position="552"/>
    </location>
</feature>
<organism evidence="8 9">
    <name type="scientific">Capnocytophaga ochracea</name>
    <dbReference type="NCBI Taxonomy" id="1018"/>
    <lineage>
        <taxon>Bacteria</taxon>
        <taxon>Pseudomonadati</taxon>
        <taxon>Bacteroidota</taxon>
        <taxon>Flavobacteriia</taxon>
        <taxon>Flavobacteriales</taxon>
        <taxon>Flavobacteriaceae</taxon>
        <taxon>Capnocytophaga</taxon>
    </lineage>
</organism>
<evidence type="ECO:0000313" key="8">
    <source>
        <dbReference type="EMBL" id="SQA77398.1"/>
    </source>
</evidence>
<evidence type="ECO:0000256" key="4">
    <source>
        <dbReference type="ARBA" id="ARBA00022825"/>
    </source>
</evidence>
<evidence type="ECO:0000256" key="3">
    <source>
        <dbReference type="ARBA" id="ARBA00022801"/>
    </source>
</evidence>
<dbReference type="AlphaFoldDB" id="A0A2X2R8I1"/>
<dbReference type="Proteomes" id="UP000249891">
    <property type="component" value="Unassembled WGS sequence"/>
</dbReference>
<keyword evidence="2 5" id="KW-0645">Protease</keyword>
<proteinExistence type="inferred from homology"/>
<dbReference type="SUPFAM" id="SSF52096">
    <property type="entry name" value="ClpP/crotonase"/>
    <property type="match status" value="1"/>
</dbReference>
<evidence type="ECO:0000256" key="2">
    <source>
        <dbReference type="ARBA" id="ARBA00022670"/>
    </source>
</evidence>
<dbReference type="GO" id="GO:0008236">
    <property type="term" value="F:serine-type peptidase activity"/>
    <property type="evidence" value="ECO:0007669"/>
    <property type="project" value="UniProtKB-KW"/>
</dbReference>
<dbReference type="Gene3D" id="3.30.750.44">
    <property type="match status" value="1"/>
</dbReference>
<dbReference type="SMART" id="SM00245">
    <property type="entry name" value="TSPc"/>
    <property type="match status" value="1"/>
</dbReference>
<keyword evidence="4 5" id="KW-0720">Serine protease</keyword>
<gene>
    <name evidence="8" type="ORF">NCTC11546_00604</name>
</gene>
<evidence type="ECO:0000259" key="7">
    <source>
        <dbReference type="SMART" id="SM00245"/>
    </source>
</evidence>
<dbReference type="PANTHER" id="PTHR32060">
    <property type="entry name" value="TAIL-SPECIFIC PROTEASE"/>
    <property type="match status" value="1"/>
</dbReference>
<name>A0A2X2R8I1_CAPOC</name>
<evidence type="ECO:0000256" key="5">
    <source>
        <dbReference type="RuleBase" id="RU004404"/>
    </source>
</evidence>
<dbReference type="InterPro" id="IPR005151">
    <property type="entry name" value="Tail-specific_protease"/>
</dbReference>
<protein>
    <submittedName>
        <fullName evidence="8">Probable CtpA-like serine protease</fullName>
        <ecNumber evidence="8">3.4.21.-</ecNumber>
    </submittedName>
</protein>
<dbReference type="EMBL" id="UARG01000017">
    <property type="protein sequence ID" value="SQA77398.1"/>
    <property type="molecule type" value="Genomic_DNA"/>
</dbReference>
<dbReference type="GO" id="GO:0030288">
    <property type="term" value="C:outer membrane-bounded periplasmic space"/>
    <property type="evidence" value="ECO:0007669"/>
    <property type="project" value="TreeGrafter"/>
</dbReference>
<dbReference type="InterPro" id="IPR004447">
    <property type="entry name" value="Peptidase_S41A"/>
</dbReference>
<dbReference type="Gene3D" id="3.90.226.10">
    <property type="entry name" value="2-enoyl-CoA Hydratase, Chain A, domain 1"/>
    <property type="match status" value="1"/>
</dbReference>